<evidence type="ECO:0000256" key="2">
    <source>
        <dbReference type="PROSITE-ProRule" id="PRU01091"/>
    </source>
</evidence>
<comment type="caution">
    <text evidence="4">The sequence shown here is derived from an EMBL/GenBank/DDBJ whole genome shotgun (WGS) entry which is preliminary data.</text>
</comment>
<dbReference type="EMBL" id="AWTR02000056">
    <property type="protein sequence ID" value="ETZ07249.1"/>
    <property type="molecule type" value="Genomic_DNA"/>
</dbReference>
<keyword evidence="5" id="KW-1185">Reference proteome</keyword>
<dbReference type="OrthoDB" id="8479661at2"/>
<dbReference type="Gene3D" id="1.10.10.10">
    <property type="entry name" value="Winged helix-like DNA-binding domain superfamily/Winged helix DNA-binding domain"/>
    <property type="match status" value="1"/>
</dbReference>
<evidence type="ECO:0000313" key="4">
    <source>
        <dbReference type="EMBL" id="ETZ07249.1"/>
    </source>
</evidence>
<organism evidence="4 5">
    <name type="scientific">Holospora obtusa F1</name>
    <dbReference type="NCBI Taxonomy" id="1399147"/>
    <lineage>
        <taxon>Bacteria</taxon>
        <taxon>Pseudomonadati</taxon>
        <taxon>Pseudomonadota</taxon>
        <taxon>Alphaproteobacteria</taxon>
        <taxon>Holosporales</taxon>
        <taxon>Holosporaceae</taxon>
        <taxon>Holospora</taxon>
    </lineage>
</organism>
<dbReference type="Proteomes" id="UP000019112">
    <property type="component" value="Unassembled WGS sequence"/>
</dbReference>
<accession>W6TEL0</accession>
<evidence type="ECO:0000259" key="3">
    <source>
        <dbReference type="PROSITE" id="PS51755"/>
    </source>
</evidence>
<feature type="DNA-binding region" description="OmpR/PhoB-type" evidence="2">
    <location>
        <begin position="91"/>
        <end position="191"/>
    </location>
</feature>
<protein>
    <submittedName>
        <fullName evidence="4">Phosphate regulon transcriptional regulatory protein PhoB</fullName>
    </submittedName>
</protein>
<dbReference type="GO" id="GO:0000160">
    <property type="term" value="P:phosphorelay signal transduction system"/>
    <property type="evidence" value="ECO:0007669"/>
    <property type="project" value="InterPro"/>
</dbReference>
<dbReference type="GO" id="GO:0006355">
    <property type="term" value="P:regulation of DNA-templated transcription"/>
    <property type="evidence" value="ECO:0007669"/>
    <property type="project" value="InterPro"/>
</dbReference>
<dbReference type="PROSITE" id="PS51755">
    <property type="entry name" value="OMPR_PHOB"/>
    <property type="match status" value="1"/>
</dbReference>
<evidence type="ECO:0000313" key="5">
    <source>
        <dbReference type="Proteomes" id="UP000019112"/>
    </source>
</evidence>
<dbReference type="GO" id="GO:0003677">
    <property type="term" value="F:DNA binding"/>
    <property type="evidence" value="ECO:0007669"/>
    <property type="project" value="UniProtKB-UniRule"/>
</dbReference>
<dbReference type="InterPro" id="IPR016032">
    <property type="entry name" value="Sig_transdc_resp-reg_C-effctor"/>
</dbReference>
<reference evidence="4 5" key="1">
    <citation type="journal article" date="2014" name="FEMS Microbiol. Lett.">
        <title>Draft genome sequences of three Holospora species (Holospora obtusa, Holospora undulata, and Holospora elegans), endonuclear symbiotic bacteria of the ciliate Paramecium caudatum.</title>
        <authorList>
            <person name="Dohra H."/>
            <person name="Tanaka K."/>
            <person name="Suzuki T."/>
            <person name="Fujishima M."/>
            <person name="Suzuki H."/>
        </authorList>
    </citation>
    <scope>NUCLEOTIDE SEQUENCE [LARGE SCALE GENOMIC DNA]</scope>
    <source>
        <strain evidence="4 5">F1</strain>
    </source>
</reference>
<dbReference type="STRING" id="1399147.P618_200565"/>
<gene>
    <name evidence="4" type="ORF">P618_200565</name>
</gene>
<feature type="domain" description="OmpR/PhoB-type" evidence="3">
    <location>
        <begin position="91"/>
        <end position="191"/>
    </location>
</feature>
<dbReference type="Pfam" id="PF00486">
    <property type="entry name" value="Trans_reg_C"/>
    <property type="match status" value="1"/>
</dbReference>
<dbReference type="AlphaFoldDB" id="W6TEL0"/>
<dbReference type="SUPFAM" id="SSF46894">
    <property type="entry name" value="C-terminal effector domain of the bipartite response regulators"/>
    <property type="match status" value="1"/>
</dbReference>
<dbReference type="InterPro" id="IPR036388">
    <property type="entry name" value="WH-like_DNA-bd_sf"/>
</dbReference>
<proteinExistence type="predicted"/>
<name>W6TEL0_HOLOB</name>
<evidence type="ECO:0000256" key="1">
    <source>
        <dbReference type="ARBA" id="ARBA00023125"/>
    </source>
</evidence>
<sequence>MVRIIKKNVLFFGDIYWCSLWREVVDQNFFDLEVFFCEKQEQLNFFREERSVLSYVYVQNKQCVFENWISKKYYLLPEFFFVFLGELKILQNKVGYALEDFLLYDHTIITKKKELIVLREKEHKILIYFLNQYQKKVNKEKILKEVWNYHHMVETSTLETHVGQLNKKLRFCNHRIIRYQDNFFLDSYISS</sequence>
<keyword evidence="1 2" id="KW-0238">DNA-binding</keyword>
<dbReference type="InterPro" id="IPR001867">
    <property type="entry name" value="OmpR/PhoB-type_DNA-bd"/>
</dbReference>